<keyword evidence="1" id="KW-0805">Transcription regulation</keyword>
<dbReference type="RefSeq" id="WP_115467317.1">
    <property type="nucleotide sequence ID" value="NZ_QKRA01000002.1"/>
</dbReference>
<dbReference type="AlphaFoldDB" id="A0A370UBY8"/>
<dbReference type="InterPro" id="IPR018060">
    <property type="entry name" value="HTH_AraC"/>
</dbReference>
<dbReference type="GO" id="GO:0003700">
    <property type="term" value="F:DNA-binding transcription factor activity"/>
    <property type="evidence" value="ECO:0007669"/>
    <property type="project" value="InterPro"/>
</dbReference>
<dbReference type="Proteomes" id="UP000254326">
    <property type="component" value="Unassembled WGS sequence"/>
</dbReference>
<dbReference type="InterPro" id="IPR009057">
    <property type="entry name" value="Homeodomain-like_sf"/>
</dbReference>
<evidence type="ECO:0000256" key="3">
    <source>
        <dbReference type="ARBA" id="ARBA00023159"/>
    </source>
</evidence>
<dbReference type="SUPFAM" id="SSF46689">
    <property type="entry name" value="Homeodomain-like"/>
    <property type="match status" value="2"/>
</dbReference>
<evidence type="ECO:0000259" key="5">
    <source>
        <dbReference type="PROSITE" id="PS01124"/>
    </source>
</evidence>
<dbReference type="PROSITE" id="PS01124">
    <property type="entry name" value="HTH_ARAC_FAMILY_2"/>
    <property type="match status" value="1"/>
</dbReference>
<evidence type="ECO:0000256" key="2">
    <source>
        <dbReference type="ARBA" id="ARBA00023125"/>
    </source>
</evidence>
<dbReference type="PANTHER" id="PTHR46796">
    <property type="entry name" value="HTH-TYPE TRANSCRIPTIONAL ACTIVATOR RHAS-RELATED"/>
    <property type="match status" value="1"/>
</dbReference>
<dbReference type="InterPro" id="IPR050204">
    <property type="entry name" value="AraC_XylS_family_regulators"/>
</dbReference>
<proteinExistence type="predicted"/>
<dbReference type="Pfam" id="PF12833">
    <property type="entry name" value="HTH_18"/>
    <property type="match status" value="1"/>
</dbReference>
<keyword evidence="3" id="KW-0010">Activator</keyword>
<keyword evidence="2" id="KW-0238">DNA-binding</keyword>
<sequence length="276" mass="32035">MSHANQFNFLHSESLANVTLLRASMTDFAYGTHAHEEFSLGVTLTGRQDFFTQGQFQHSHPGQVMVFNPGDAHDGTSGADAALHYKMLYVHPKQFEPFLQTFHVSQPEHFRIKDAVFTDKAIQGNILRLARLIELQESTASEYDTVLFELIEQLVRYQQNAPVERHNSRRNRLLDRAKECLEDNYDQDVSLDQLSQVACMSKYHFLRSFKDYTGMTPHQYWLNGRINRARQALRQDTPVAQIATQLGFNDLSHFNRRFKPVFGLTPRQYQRLILTR</sequence>
<accession>A0A370UBY8</accession>
<dbReference type="InterPro" id="IPR003313">
    <property type="entry name" value="AraC-bd"/>
</dbReference>
<comment type="caution">
    <text evidence="6">The sequence shown here is derived from an EMBL/GenBank/DDBJ whole genome shotgun (WGS) entry which is preliminary data.</text>
</comment>
<organism evidence="6 7">
    <name type="scientific">Marinomonas piezotolerans</name>
    <dbReference type="NCBI Taxonomy" id="2213058"/>
    <lineage>
        <taxon>Bacteria</taxon>
        <taxon>Pseudomonadati</taxon>
        <taxon>Pseudomonadota</taxon>
        <taxon>Gammaproteobacteria</taxon>
        <taxon>Oceanospirillales</taxon>
        <taxon>Oceanospirillaceae</taxon>
        <taxon>Marinomonas</taxon>
    </lineage>
</organism>
<reference evidence="6 7" key="1">
    <citation type="submission" date="2018-06" db="EMBL/GenBank/DDBJ databases">
        <title>Marinomonas sp. YLB-05 draft genome sequence.</title>
        <authorList>
            <person name="Yu L."/>
            <person name="Tang X."/>
        </authorList>
    </citation>
    <scope>NUCLEOTIDE SEQUENCE [LARGE SCALE GENOMIC DNA]</scope>
    <source>
        <strain evidence="6 7">YLB-05</strain>
    </source>
</reference>
<dbReference type="PRINTS" id="PR00032">
    <property type="entry name" value="HTHARAC"/>
</dbReference>
<evidence type="ECO:0000313" key="7">
    <source>
        <dbReference type="Proteomes" id="UP000254326"/>
    </source>
</evidence>
<dbReference type="SUPFAM" id="SSF51215">
    <property type="entry name" value="Regulatory protein AraC"/>
    <property type="match status" value="1"/>
</dbReference>
<dbReference type="EMBL" id="QKRA01000002">
    <property type="protein sequence ID" value="RDL45284.1"/>
    <property type="molecule type" value="Genomic_DNA"/>
</dbReference>
<dbReference type="Gene3D" id="1.10.10.60">
    <property type="entry name" value="Homeodomain-like"/>
    <property type="match status" value="2"/>
</dbReference>
<evidence type="ECO:0000313" key="6">
    <source>
        <dbReference type="EMBL" id="RDL45284.1"/>
    </source>
</evidence>
<dbReference type="PANTHER" id="PTHR46796:SF2">
    <property type="entry name" value="TRANSCRIPTIONAL REGULATORY PROTEIN"/>
    <property type="match status" value="1"/>
</dbReference>
<dbReference type="Pfam" id="PF02311">
    <property type="entry name" value="AraC_binding"/>
    <property type="match status" value="1"/>
</dbReference>
<dbReference type="SMART" id="SM00342">
    <property type="entry name" value="HTH_ARAC"/>
    <property type="match status" value="1"/>
</dbReference>
<feature type="domain" description="HTH araC/xylS-type" evidence="5">
    <location>
        <begin position="175"/>
        <end position="272"/>
    </location>
</feature>
<dbReference type="OrthoDB" id="9809338at2"/>
<keyword evidence="4" id="KW-0804">Transcription</keyword>
<name>A0A370UBY8_9GAMM</name>
<gene>
    <name evidence="6" type="ORF">DN730_06645</name>
</gene>
<keyword evidence="7" id="KW-1185">Reference proteome</keyword>
<protein>
    <submittedName>
        <fullName evidence="6">AraC family transcriptional regulator</fullName>
    </submittedName>
</protein>
<evidence type="ECO:0000256" key="1">
    <source>
        <dbReference type="ARBA" id="ARBA00023015"/>
    </source>
</evidence>
<evidence type="ECO:0000256" key="4">
    <source>
        <dbReference type="ARBA" id="ARBA00023163"/>
    </source>
</evidence>
<dbReference type="InterPro" id="IPR020449">
    <property type="entry name" value="Tscrpt_reg_AraC-type_HTH"/>
</dbReference>
<dbReference type="InterPro" id="IPR037923">
    <property type="entry name" value="HTH-like"/>
</dbReference>
<dbReference type="GO" id="GO:0043565">
    <property type="term" value="F:sequence-specific DNA binding"/>
    <property type="evidence" value="ECO:0007669"/>
    <property type="project" value="InterPro"/>
</dbReference>